<proteinExistence type="predicted"/>
<dbReference type="AlphaFoldDB" id="A0A423HUA4"/>
<accession>A0A423HUA4</accession>
<reference evidence="1 2" key="1">
    <citation type="submission" date="2016-10" db="EMBL/GenBank/DDBJ databases">
        <title>Comparative genome analysis of multiple Pseudomonas spp. focuses on biocontrol and plant growth promoting traits.</title>
        <authorList>
            <person name="Tao X.-Y."/>
            <person name="Taylor C.G."/>
        </authorList>
    </citation>
    <scope>NUCLEOTIDE SEQUENCE [LARGE SCALE GENOMIC DNA]</scope>
    <source>
        <strain evidence="1 2">36C6</strain>
    </source>
</reference>
<dbReference type="RefSeq" id="WP_185047103.1">
    <property type="nucleotide sequence ID" value="NZ_MOBM01000012.1"/>
</dbReference>
<organism evidence="1 2">
    <name type="scientific">Pseudomonas frederiksbergensis</name>
    <dbReference type="NCBI Taxonomy" id="104087"/>
    <lineage>
        <taxon>Bacteria</taxon>
        <taxon>Pseudomonadati</taxon>
        <taxon>Pseudomonadota</taxon>
        <taxon>Gammaproteobacteria</taxon>
        <taxon>Pseudomonadales</taxon>
        <taxon>Pseudomonadaceae</taxon>
        <taxon>Pseudomonas</taxon>
    </lineage>
</organism>
<comment type="caution">
    <text evidence="1">The sequence shown here is derived from an EMBL/GenBank/DDBJ whole genome shotgun (WGS) entry which is preliminary data.</text>
</comment>
<dbReference type="EMBL" id="MOBM01000012">
    <property type="protein sequence ID" value="RON16799.1"/>
    <property type="molecule type" value="Genomic_DNA"/>
</dbReference>
<gene>
    <name evidence="1" type="ORF">BK662_09810</name>
</gene>
<name>A0A423HUA4_9PSED</name>
<protein>
    <submittedName>
        <fullName evidence="1">Uncharacterized protein</fullName>
    </submittedName>
</protein>
<sequence length="99" mass="11636">MIDDDYGHDRDYVPSYLHPGQIPQYALGESLKSLKLFNTDMNLVSQSMNLTIVDEFVMDLEYDYLRAKFNETSNPYDSVFLAAQSQMWIFSAYEVMRTW</sequence>
<evidence type="ECO:0000313" key="2">
    <source>
        <dbReference type="Proteomes" id="UP000284002"/>
    </source>
</evidence>
<dbReference type="Proteomes" id="UP000284002">
    <property type="component" value="Unassembled WGS sequence"/>
</dbReference>
<evidence type="ECO:0000313" key="1">
    <source>
        <dbReference type="EMBL" id="RON16799.1"/>
    </source>
</evidence>